<keyword evidence="3" id="KW-1185">Reference proteome</keyword>
<feature type="compositionally biased region" description="Basic and acidic residues" evidence="1">
    <location>
        <begin position="16"/>
        <end position="29"/>
    </location>
</feature>
<gene>
    <name evidence="2" type="ORF">E8A74_35255</name>
</gene>
<comment type="caution">
    <text evidence="2">The sequence shown here is derived from an EMBL/GenBank/DDBJ whole genome shotgun (WGS) entry which is preliminary data.</text>
</comment>
<evidence type="ECO:0000256" key="1">
    <source>
        <dbReference type="SAM" id="MobiDB-lite"/>
    </source>
</evidence>
<evidence type="ECO:0000313" key="3">
    <source>
        <dbReference type="Proteomes" id="UP000309215"/>
    </source>
</evidence>
<accession>A0A4U1IZM8</accession>
<dbReference type="AlphaFoldDB" id="A0A4U1IZM8"/>
<name>A0A4U1IZM8_9BACT</name>
<proteinExistence type="predicted"/>
<feature type="region of interest" description="Disordered" evidence="1">
    <location>
        <begin position="1"/>
        <end position="29"/>
    </location>
</feature>
<organism evidence="2 3">
    <name type="scientific">Polyangium fumosum</name>
    <dbReference type="NCBI Taxonomy" id="889272"/>
    <lineage>
        <taxon>Bacteria</taxon>
        <taxon>Pseudomonadati</taxon>
        <taxon>Myxococcota</taxon>
        <taxon>Polyangia</taxon>
        <taxon>Polyangiales</taxon>
        <taxon>Polyangiaceae</taxon>
        <taxon>Polyangium</taxon>
    </lineage>
</organism>
<sequence>MVRPSSDGATGSEGLRAPEEAERERAERELAPPFARPYLGHFAEFRATLAMQEGFVLAPVEVPSMDVGRELVASFERAGMKVARVVVTPGQGIAFARDLLSVPVSDVDVVVVLGPRDVTDDIRDGLNGLNLQRDTLAARLGKTLVWCGLRTFLNATWEEAPDFWSIRDLTFRIPLLGTHDMQRASSTMMVGSEVVDREETPRLIEAARKVGDDRNLGRLLLRHANELLWQGNPRGAEACLAEGAAILGGLPSFHGSYEEALCEELRGDVDVWLHNPREGMAAFGRALAMYQALERAADCGRILWKRARASDDVETSLQDLEQALVSFDQTEDRLGQANVLYARGDLRRVKDDLDDALLDFERALKLYLLVDDRLGQANVLKARGDLRRVKDDLDGALLDYERALELYLLVDSRLGQANVLQAHGDVEIVRDEPAAALPHYQAALALYEALDNAFGLSSVLAAIAGAHALLGQPTEALVAITRALPLAERTQNRYALDLATAVLSDLSSSP</sequence>
<dbReference type="PANTHER" id="PTHR10098:SF108">
    <property type="entry name" value="TETRATRICOPEPTIDE REPEAT PROTEIN 28"/>
    <property type="match status" value="1"/>
</dbReference>
<evidence type="ECO:0000313" key="2">
    <source>
        <dbReference type="EMBL" id="TKD00185.1"/>
    </source>
</evidence>
<dbReference type="SUPFAM" id="SSF48452">
    <property type="entry name" value="TPR-like"/>
    <property type="match status" value="1"/>
</dbReference>
<dbReference type="RefSeq" id="WP_136933478.1">
    <property type="nucleotide sequence ID" value="NZ_SSMQ01000049.1"/>
</dbReference>
<dbReference type="EMBL" id="SSMQ01000049">
    <property type="protein sequence ID" value="TKD00185.1"/>
    <property type="molecule type" value="Genomic_DNA"/>
</dbReference>
<dbReference type="SMART" id="SM00028">
    <property type="entry name" value="TPR"/>
    <property type="match status" value="4"/>
</dbReference>
<protein>
    <submittedName>
        <fullName evidence="2">Tetratricopeptide repeat protein</fullName>
    </submittedName>
</protein>
<dbReference type="Gene3D" id="1.25.40.10">
    <property type="entry name" value="Tetratricopeptide repeat domain"/>
    <property type="match status" value="2"/>
</dbReference>
<dbReference type="Proteomes" id="UP000309215">
    <property type="component" value="Unassembled WGS sequence"/>
</dbReference>
<reference evidence="2 3" key="1">
    <citation type="submission" date="2019-04" db="EMBL/GenBank/DDBJ databases">
        <authorList>
            <person name="Li Y."/>
            <person name="Wang J."/>
        </authorList>
    </citation>
    <scope>NUCLEOTIDE SEQUENCE [LARGE SCALE GENOMIC DNA]</scope>
    <source>
        <strain evidence="2 3">DSM 14668</strain>
    </source>
</reference>
<dbReference type="OrthoDB" id="5486487at2"/>
<dbReference type="InterPro" id="IPR011990">
    <property type="entry name" value="TPR-like_helical_dom_sf"/>
</dbReference>
<dbReference type="InterPro" id="IPR019734">
    <property type="entry name" value="TPR_rpt"/>
</dbReference>
<dbReference type="PANTHER" id="PTHR10098">
    <property type="entry name" value="RAPSYN-RELATED"/>
    <property type="match status" value="1"/>
</dbReference>